<dbReference type="Proteomes" id="UP001165064">
    <property type="component" value="Unassembled WGS sequence"/>
</dbReference>
<keyword evidence="2" id="KW-1185">Reference proteome</keyword>
<reference evidence="1" key="1">
    <citation type="submission" date="2023-04" db="EMBL/GenBank/DDBJ databases">
        <title>Ambrosiozyma monospora NBRC 10751.</title>
        <authorList>
            <person name="Ichikawa N."/>
            <person name="Sato H."/>
            <person name="Tonouchi N."/>
        </authorList>
    </citation>
    <scope>NUCLEOTIDE SEQUENCE</scope>
    <source>
        <strain evidence="1">NBRC 10751</strain>
    </source>
</reference>
<name>A0ACB5SV93_AMBMO</name>
<comment type="caution">
    <text evidence="1">The sequence shown here is derived from an EMBL/GenBank/DDBJ whole genome shotgun (WGS) entry which is preliminary data.</text>
</comment>
<gene>
    <name evidence="1" type="ORF">Amon02_000159400</name>
</gene>
<accession>A0ACB5SV93</accession>
<proteinExistence type="predicted"/>
<dbReference type="EMBL" id="BSXS01000797">
    <property type="protein sequence ID" value="GME73953.1"/>
    <property type="molecule type" value="Genomic_DNA"/>
</dbReference>
<organism evidence="1 2">
    <name type="scientific">Ambrosiozyma monospora</name>
    <name type="common">Yeast</name>
    <name type="synonym">Endomycopsis monosporus</name>
    <dbReference type="NCBI Taxonomy" id="43982"/>
    <lineage>
        <taxon>Eukaryota</taxon>
        <taxon>Fungi</taxon>
        <taxon>Dikarya</taxon>
        <taxon>Ascomycota</taxon>
        <taxon>Saccharomycotina</taxon>
        <taxon>Pichiomycetes</taxon>
        <taxon>Pichiales</taxon>
        <taxon>Pichiaceae</taxon>
        <taxon>Ambrosiozyma</taxon>
    </lineage>
</organism>
<evidence type="ECO:0000313" key="2">
    <source>
        <dbReference type="Proteomes" id="UP001165064"/>
    </source>
</evidence>
<protein>
    <submittedName>
        <fullName evidence="1">Unnamed protein product</fullName>
    </submittedName>
</protein>
<evidence type="ECO:0000313" key="1">
    <source>
        <dbReference type="EMBL" id="GME73953.1"/>
    </source>
</evidence>
<sequence length="326" mass="37465">MLSFFGSSTKQFSPDQFEKDLKHLSHRITSTEKRIVSLRANKSYYSKVLPVYISCFYLLFVSYVYFIKHNRWTNNHILVAVLSPALSFSTYYLLLYTLNYLISTNDLRLNALKDQHKEKLDELKEQTNFYKTNELLTRFSNGEDFKELELQAREIEKKKQEYLKLIKEGKLPNPSKLAAANGDSSDGGNKIYDGFLKFMLGEDELSPDARYALICCNCFQHNGLAPPNVLPQKVKYICPKCGFLNGNEEEKKEKEKAPVVEGKEKSNSVAKISDKKSIDKPEIQVTDNDLDEIDDTTERTASGSESEKPVVVTEKTRKKKRSHKKQ</sequence>